<protein>
    <submittedName>
        <fullName evidence="2">Uncharacterized protein</fullName>
    </submittedName>
</protein>
<evidence type="ECO:0000313" key="3">
    <source>
        <dbReference type="Proteomes" id="UP001465755"/>
    </source>
</evidence>
<evidence type="ECO:0000313" key="2">
    <source>
        <dbReference type="EMBL" id="KAK9813498.1"/>
    </source>
</evidence>
<reference evidence="2 3" key="1">
    <citation type="journal article" date="2024" name="Nat. Commun.">
        <title>Phylogenomics reveals the evolutionary origins of lichenization in chlorophyte algae.</title>
        <authorList>
            <person name="Puginier C."/>
            <person name="Libourel C."/>
            <person name="Otte J."/>
            <person name="Skaloud P."/>
            <person name="Haon M."/>
            <person name="Grisel S."/>
            <person name="Petersen M."/>
            <person name="Berrin J.G."/>
            <person name="Delaux P.M."/>
            <person name="Dal Grande F."/>
            <person name="Keller J."/>
        </authorList>
    </citation>
    <scope>NUCLEOTIDE SEQUENCE [LARGE SCALE GENOMIC DNA]</scope>
    <source>
        <strain evidence="2 3">SAG 2036</strain>
    </source>
</reference>
<feature type="compositionally biased region" description="Basic and acidic residues" evidence="1">
    <location>
        <begin position="192"/>
        <end position="220"/>
    </location>
</feature>
<proteinExistence type="predicted"/>
<feature type="region of interest" description="Disordered" evidence="1">
    <location>
        <begin position="192"/>
        <end position="293"/>
    </location>
</feature>
<feature type="region of interest" description="Disordered" evidence="1">
    <location>
        <begin position="36"/>
        <end position="176"/>
    </location>
</feature>
<feature type="compositionally biased region" description="Low complexity" evidence="1">
    <location>
        <begin position="126"/>
        <end position="137"/>
    </location>
</feature>
<evidence type="ECO:0000256" key="1">
    <source>
        <dbReference type="SAM" id="MobiDB-lite"/>
    </source>
</evidence>
<gene>
    <name evidence="2" type="ORF">WJX73_002413</name>
</gene>
<feature type="compositionally biased region" description="Low complexity" evidence="1">
    <location>
        <begin position="231"/>
        <end position="246"/>
    </location>
</feature>
<sequence>MSTKAAPSQSLMTWWCSIRLKPRLWEERARFMTRNLGPQGSRMHTASDIFGSSEASHQLIREEKERQKSEYAAAIRSQLAEREEQKRAEKYGRIAAARPAQSSPQSSPSQPVSIPGGRRDNPIVAGSMGASPSSGSHSPPPILKRLSYKASSDGMSDRDQNRTSADMADTGTVKAQAKDYQAALQAQIEEKKRLKAKQKQEDRAYDDWLEKQFEPAAEKKTSRRGAPTLGPFATAAPQEPAQASPSKAEEPESKEDARAREHKAALKQQIEERKRLQEASVTGPMGNRALPDRESTNAAVQGMQYRAQPDYPPVDTGVVSPGRIAAMQPAAGAADHAELESLRAQMVTLHTLVADAHRRADRAEQVIALRASQVYPTIDDSQAVHSPLPAAQPPLQPIHSLQLQDVYSHHQYPTINDAVHDSGGFDAPPPPQLDRTMARYAKGLPMDGGPYTRHVLVKQPPKTHRGLDSTTSR</sequence>
<feature type="compositionally biased region" description="Basic and acidic residues" evidence="1">
    <location>
        <begin position="79"/>
        <end position="92"/>
    </location>
</feature>
<organism evidence="2 3">
    <name type="scientific">Symbiochloris irregularis</name>
    <dbReference type="NCBI Taxonomy" id="706552"/>
    <lineage>
        <taxon>Eukaryota</taxon>
        <taxon>Viridiplantae</taxon>
        <taxon>Chlorophyta</taxon>
        <taxon>core chlorophytes</taxon>
        <taxon>Trebouxiophyceae</taxon>
        <taxon>Trebouxiales</taxon>
        <taxon>Trebouxiaceae</taxon>
        <taxon>Symbiochloris</taxon>
    </lineage>
</organism>
<keyword evidence="3" id="KW-1185">Reference proteome</keyword>
<feature type="compositionally biased region" description="Low complexity" evidence="1">
    <location>
        <begin position="95"/>
        <end position="111"/>
    </location>
</feature>
<dbReference type="Proteomes" id="UP001465755">
    <property type="component" value="Unassembled WGS sequence"/>
</dbReference>
<feature type="compositionally biased region" description="Basic and acidic residues" evidence="1">
    <location>
        <begin position="59"/>
        <end position="69"/>
    </location>
</feature>
<name>A0AAW1PU50_9CHLO</name>
<feature type="compositionally biased region" description="Basic and acidic residues" evidence="1">
    <location>
        <begin position="247"/>
        <end position="277"/>
    </location>
</feature>
<comment type="caution">
    <text evidence="2">The sequence shown here is derived from an EMBL/GenBank/DDBJ whole genome shotgun (WGS) entry which is preliminary data.</text>
</comment>
<dbReference type="AlphaFoldDB" id="A0AAW1PU50"/>
<dbReference type="EMBL" id="JALJOQ010000004">
    <property type="protein sequence ID" value="KAK9813498.1"/>
    <property type="molecule type" value="Genomic_DNA"/>
</dbReference>
<accession>A0AAW1PU50</accession>